<accession>A0A8H4IWX7</accession>
<evidence type="ECO:0000256" key="1">
    <source>
        <dbReference type="SAM" id="MobiDB-lite"/>
    </source>
</evidence>
<keyword evidence="5" id="KW-1185">Reference proteome</keyword>
<feature type="compositionally biased region" description="Basic and acidic residues" evidence="1">
    <location>
        <begin position="533"/>
        <end position="551"/>
    </location>
</feature>
<name>A0A8H4IWX7_9PEZI</name>
<evidence type="ECO:0000256" key="3">
    <source>
        <dbReference type="SAM" id="SignalP"/>
    </source>
</evidence>
<keyword evidence="3" id="KW-0732">Signal</keyword>
<evidence type="ECO:0000313" key="4">
    <source>
        <dbReference type="EMBL" id="KAF4308985.1"/>
    </source>
</evidence>
<feature type="signal peptide" evidence="3">
    <location>
        <begin position="1"/>
        <end position="21"/>
    </location>
</feature>
<feature type="region of interest" description="Disordered" evidence="1">
    <location>
        <begin position="44"/>
        <end position="66"/>
    </location>
</feature>
<reference evidence="4" key="1">
    <citation type="submission" date="2020-04" db="EMBL/GenBank/DDBJ databases">
        <title>Genome Assembly and Annotation of Botryosphaeria dothidea sdau 11-99, a Latent Pathogen of Apple Fruit Ring Rot in China.</title>
        <authorList>
            <person name="Yu C."/>
            <person name="Diao Y."/>
            <person name="Lu Q."/>
            <person name="Zhao J."/>
            <person name="Cui S."/>
            <person name="Peng C."/>
            <person name="He B."/>
            <person name="Liu H."/>
        </authorList>
    </citation>
    <scope>NUCLEOTIDE SEQUENCE [LARGE SCALE GENOMIC DNA]</scope>
    <source>
        <strain evidence="4">Sdau11-99</strain>
    </source>
</reference>
<feature type="transmembrane region" description="Helical" evidence="2">
    <location>
        <begin position="627"/>
        <end position="646"/>
    </location>
</feature>
<keyword evidence="2" id="KW-0472">Membrane</keyword>
<protein>
    <submittedName>
        <fullName evidence="4">Uncharacterized protein</fullName>
    </submittedName>
</protein>
<feature type="transmembrane region" description="Helical" evidence="2">
    <location>
        <begin position="652"/>
        <end position="678"/>
    </location>
</feature>
<feature type="transmembrane region" description="Helical" evidence="2">
    <location>
        <begin position="439"/>
        <end position="459"/>
    </location>
</feature>
<sequence length="832" mass="93231">MGLLSVRSLVFAFSLTRVCLALNVEEFASPQCQLHGTDKLWLGTSKDQQKGRGGESSPGKIESPNPVLHGLTKMTIPAPPSWLNDTKATAYSREYEGWELMGSDLEWWYSYYDESWTLQDERDVFPGDPLDYIQKDLDTYSETAFPCYTTVSMDDQATNQSQYGSNFIKDVKKKLDQHRFPVNATSQAATQVLRDELKSKSEEAFTMADNALWKSKASYMGVGYNVTCWGGINQALSNATEWDKAASSAATTLMALIPVLLTFGNLILPRDSEAFCSSFLVGIMSAAFSLGLPGKSISAIIRKRHRIDVGSFEHYGQDNISKLGRLHPDSSRVQPKAFYRVAFEGLRSWVTAPSDHVEKPSTRFVEDLKCSPVAAEQQACPNAFWNIKKEAENWRVRPHYWHSLGLSVFVTQVAIFIFGVGPLFLNPGTPLFMFSCDNYLSSLWMLITAAINAVFRFLMWEFSAHERVRVYSLSESAKSSLKEFLGEPEQDPTEGSQGIPGSTEVELPPRYHPLVVRMILAIRQSLQGSTHASKKEYSIVSRDSHQGKDKSSGTAGQSENLGTLPQWIRNQLQFFWYLWVQYPFKNPLQFIRMGFSSATPPNSARRWRPLTVLLHLSSSGRNPFSKLLTGLMEGSILLLLTVFFASQWGGNIFVVSYTIAMLLVVVTVGRLMSIVYIWRSAYFLGLHVIDCQSKEQISGCLRILCSMSDVLVVVNGAYYYGGHRLELKPNWAAWRKQYDSGVFDETDMKPSNNRAHESSEEESSHGFERFRIRRKPLGAARFSGRHQEGGGSDVALRDLSLSPLSHSQVQSDVSRDSSMQRAPDASAGHETV</sequence>
<feature type="region of interest" description="Disordered" evidence="1">
    <location>
        <begin position="745"/>
        <end position="767"/>
    </location>
</feature>
<feature type="transmembrane region" description="Helical" evidence="2">
    <location>
        <begin position="404"/>
        <end position="424"/>
    </location>
</feature>
<feature type="region of interest" description="Disordered" evidence="1">
    <location>
        <begin position="533"/>
        <end position="558"/>
    </location>
</feature>
<evidence type="ECO:0000313" key="5">
    <source>
        <dbReference type="Proteomes" id="UP000572817"/>
    </source>
</evidence>
<dbReference type="AlphaFoldDB" id="A0A8H4IWX7"/>
<feature type="transmembrane region" description="Helical" evidence="2">
    <location>
        <begin position="279"/>
        <end position="301"/>
    </location>
</feature>
<feature type="chain" id="PRO_5034711830" evidence="3">
    <location>
        <begin position="22"/>
        <end position="832"/>
    </location>
</feature>
<keyword evidence="2" id="KW-1133">Transmembrane helix</keyword>
<dbReference type="OrthoDB" id="3867516at2759"/>
<proteinExistence type="predicted"/>
<feature type="compositionally biased region" description="Basic and acidic residues" evidence="1">
    <location>
        <begin position="754"/>
        <end position="767"/>
    </location>
</feature>
<keyword evidence="2" id="KW-0812">Transmembrane</keyword>
<gene>
    <name evidence="4" type="ORF">GTA08_BOTSDO02097</name>
</gene>
<comment type="caution">
    <text evidence="4">The sequence shown here is derived from an EMBL/GenBank/DDBJ whole genome shotgun (WGS) entry which is preliminary data.</text>
</comment>
<evidence type="ECO:0000256" key="2">
    <source>
        <dbReference type="SAM" id="Phobius"/>
    </source>
</evidence>
<dbReference type="Proteomes" id="UP000572817">
    <property type="component" value="Unassembled WGS sequence"/>
</dbReference>
<dbReference type="EMBL" id="WWBZ02000016">
    <property type="protein sequence ID" value="KAF4308985.1"/>
    <property type="molecule type" value="Genomic_DNA"/>
</dbReference>
<feature type="region of interest" description="Disordered" evidence="1">
    <location>
        <begin position="484"/>
        <end position="505"/>
    </location>
</feature>
<feature type="region of interest" description="Disordered" evidence="1">
    <location>
        <begin position="781"/>
        <end position="832"/>
    </location>
</feature>
<organism evidence="4 5">
    <name type="scientific">Botryosphaeria dothidea</name>
    <dbReference type="NCBI Taxonomy" id="55169"/>
    <lineage>
        <taxon>Eukaryota</taxon>
        <taxon>Fungi</taxon>
        <taxon>Dikarya</taxon>
        <taxon>Ascomycota</taxon>
        <taxon>Pezizomycotina</taxon>
        <taxon>Dothideomycetes</taxon>
        <taxon>Dothideomycetes incertae sedis</taxon>
        <taxon>Botryosphaeriales</taxon>
        <taxon>Botryosphaeriaceae</taxon>
        <taxon>Botryosphaeria</taxon>
    </lineage>
</organism>